<organism evidence="6 7">
    <name type="scientific">Bavariicoccus seileri</name>
    <dbReference type="NCBI Taxonomy" id="549685"/>
    <lineage>
        <taxon>Bacteria</taxon>
        <taxon>Bacillati</taxon>
        <taxon>Bacillota</taxon>
        <taxon>Bacilli</taxon>
        <taxon>Lactobacillales</taxon>
        <taxon>Enterococcaceae</taxon>
        <taxon>Bavariicoccus</taxon>
    </lineage>
</organism>
<keyword evidence="1 5" id="KW-0240">DNA-directed RNA polymerase</keyword>
<keyword evidence="4 5" id="KW-0804">Transcription</keyword>
<protein>
    <recommendedName>
        <fullName evidence="5">DNA-directed RNA polymerase subunit epsilon</fullName>
        <shortName evidence="5">RNAP epsilon subunit</shortName>
        <ecNumber evidence="5">2.7.7.6</ecNumber>
    </recommendedName>
    <alternativeName>
        <fullName evidence="5">RNA polymerase epsilon subunit</fullName>
    </alternativeName>
    <alternativeName>
        <fullName evidence="5">Transcriptase subunit epsilon</fullName>
    </alternativeName>
</protein>
<evidence type="ECO:0000313" key="7">
    <source>
        <dbReference type="Proteomes" id="UP000262195"/>
    </source>
</evidence>
<dbReference type="HAMAP" id="MF_01553">
    <property type="entry name" value="RNApol_bact_RpoY"/>
    <property type="match status" value="1"/>
</dbReference>
<gene>
    <name evidence="5" type="primary">rpoY</name>
    <name evidence="6" type="ORF">DIW15_03395</name>
</gene>
<comment type="subunit">
    <text evidence="5">RNAP is composed of a core of 2 alpha, a beta and a beta' subunit. The core is associated with a delta subunit, and at least one of epsilon or omega. When a sigma factor is associated with the core the holoenzyme is formed, which can initiate transcription.</text>
</comment>
<dbReference type="AlphaFoldDB" id="A0A3D4S4T6"/>
<evidence type="ECO:0000256" key="2">
    <source>
        <dbReference type="ARBA" id="ARBA00022679"/>
    </source>
</evidence>
<sequence length="74" mass="8642">MIFKVLYQPTKKEAPHRETTKTIYIEADDLVTARALLEAHTPYNIEFIQPLTGKHLEFEEKNSDFKLTEFTNEG</sequence>
<dbReference type="GO" id="GO:0000428">
    <property type="term" value="C:DNA-directed RNA polymerase complex"/>
    <property type="evidence" value="ECO:0007669"/>
    <property type="project" value="UniProtKB-KW"/>
</dbReference>
<dbReference type="EMBL" id="DQHO01000022">
    <property type="protein sequence ID" value="HCS93740.1"/>
    <property type="molecule type" value="Genomic_DNA"/>
</dbReference>
<dbReference type="GO" id="GO:0003677">
    <property type="term" value="F:DNA binding"/>
    <property type="evidence" value="ECO:0007669"/>
    <property type="project" value="UniProtKB-UniRule"/>
</dbReference>
<comment type="function">
    <text evidence="5">A non-essential component of RNA polymerase (RNAP).</text>
</comment>
<dbReference type="STRING" id="1121105.GCA_000421665_01433"/>
<evidence type="ECO:0000256" key="1">
    <source>
        <dbReference type="ARBA" id="ARBA00022478"/>
    </source>
</evidence>
<evidence type="ECO:0000256" key="5">
    <source>
        <dbReference type="HAMAP-Rule" id="MF_01553"/>
    </source>
</evidence>
<reference evidence="6 7" key="1">
    <citation type="journal article" date="2018" name="Nat. Biotechnol.">
        <title>A standardized bacterial taxonomy based on genome phylogeny substantially revises the tree of life.</title>
        <authorList>
            <person name="Parks D.H."/>
            <person name="Chuvochina M."/>
            <person name="Waite D.W."/>
            <person name="Rinke C."/>
            <person name="Skarshewski A."/>
            <person name="Chaumeil P.A."/>
            <person name="Hugenholtz P."/>
        </authorList>
    </citation>
    <scope>NUCLEOTIDE SEQUENCE [LARGE SCALE GENOMIC DNA]</scope>
    <source>
        <strain evidence="6">UBA11306</strain>
    </source>
</reference>
<keyword evidence="2 5" id="KW-0808">Transferase</keyword>
<accession>A0A3D4S4T6</accession>
<evidence type="ECO:0000313" key="6">
    <source>
        <dbReference type="EMBL" id="HCS93740.1"/>
    </source>
</evidence>
<name>A0A3D4S4T6_9ENTE</name>
<dbReference type="Gene3D" id="3.10.20.730">
    <property type="entry name" value="RNAP, epsilon subunit-like"/>
    <property type="match status" value="1"/>
</dbReference>
<proteinExistence type="inferred from homology"/>
<comment type="catalytic activity">
    <reaction evidence="5">
        <text>RNA(n) + a ribonucleoside 5'-triphosphate = RNA(n+1) + diphosphate</text>
        <dbReference type="Rhea" id="RHEA:21248"/>
        <dbReference type="Rhea" id="RHEA-COMP:14527"/>
        <dbReference type="Rhea" id="RHEA-COMP:17342"/>
        <dbReference type="ChEBI" id="CHEBI:33019"/>
        <dbReference type="ChEBI" id="CHEBI:61557"/>
        <dbReference type="ChEBI" id="CHEBI:140395"/>
        <dbReference type="EC" id="2.7.7.6"/>
    </reaction>
</comment>
<comment type="caution">
    <text evidence="6">The sequence shown here is derived from an EMBL/GenBank/DDBJ whole genome shotgun (WGS) entry which is preliminary data.</text>
</comment>
<evidence type="ECO:0000256" key="4">
    <source>
        <dbReference type="ARBA" id="ARBA00023163"/>
    </source>
</evidence>
<dbReference type="GO" id="GO:0006351">
    <property type="term" value="P:DNA-templated transcription"/>
    <property type="evidence" value="ECO:0007669"/>
    <property type="project" value="UniProtKB-UniRule"/>
</dbReference>
<dbReference type="Pfam" id="PF07288">
    <property type="entry name" value="RpoY"/>
    <property type="match status" value="1"/>
</dbReference>
<dbReference type="InterPro" id="IPR009907">
    <property type="entry name" value="RpoY"/>
</dbReference>
<keyword evidence="3 5" id="KW-0548">Nucleotidyltransferase</keyword>
<dbReference type="NCBIfam" id="NF010188">
    <property type="entry name" value="PRK13667.1"/>
    <property type="match status" value="1"/>
</dbReference>
<dbReference type="RefSeq" id="WP_022796699.1">
    <property type="nucleotide sequence ID" value="NZ_JBQDSL010000022.1"/>
</dbReference>
<comment type="similarity">
    <text evidence="5">Belongs to the RNA polymerase subunit epsilon family.</text>
</comment>
<dbReference type="EC" id="2.7.7.6" evidence="5"/>
<dbReference type="Proteomes" id="UP000262195">
    <property type="component" value="Unassembled WGS sequence"/>
</dbReference>
<evidence type="ECO:0000256" key="3">
    <source>
        <dbReference type="ARBA" id="ARBA00022695"/>
    </source>
</evidence>
<dbReference type="GO" id="GO:0003899">
    <property type="term" value="F:DNA-directed RNA polymerase activity"/>
    <property type="evidence" value="ECO:0007669"/>
    <property type="project" value="UniProtKB-UniRule"/>
</dbReference>